<sequence>MSTSCRIGLLQLADSAPVLVACVLNIFSRHGLEIAPVVVPSWANIADGLVWNGFDGAVMFPPLAIMTALGQRGRALDLRPGLPLSRGGNMLVLRGQKAEQALWDAEPDKHTAFKNWQQALGRRPRLGVVHLYSTHYLILTRFLSKNALNRDTETDIVIMPPARMIEALAAGEIDGFCAGPPWGADATLKNLAFAVAGSASTMPGHLEKMLVLKEQWKADNPNAEARLHAALREAVALCNTPAQAPFITELLSAPMQDGGLGLPTDALKAVLPGTTSTPDVMVFDTESQSTEASFGWMLEGMQAEGWLTPALLDTLKTLGWSDRHGAFHTPAERPAR</sequence>
<evidence type="ECO:0000313" key="4">
    <source>
        <dbReference type="EMBL" id="MCX2561651.1"/>
    </source>
</evidence>
<evidence type="ECO:0000256" key="1">
    <source>
        <dbReference type="ARBA" id="ARBA00004418"/>
    </source>
</evidence>
<proteinExistence type="inferred from homology"/>
<protein>
    <submittedName>
        <fullName evidence="4">ABC transporter substrate-binding protein</fullName>
    </submittedName>
</protein>
<evidence type="ECO:0000313" key="5">
    <source>
        <dbReference type="Proteomes" id="UP001526446"/>
    </source>
</evidence>
<dbReference type="PANTHER" id="PTHR30024">
    <property type="entry name" value="ALIPHATIC SULFONATES-BINDING PROTEIN-RELATED"/>
    <property type="match status" value="1"/>
</dbReference>
<accession>A0ABT3Q8P8</accession>
<dbReference type="SUPFAM" id="SSF53850">
    <property type="entry name" value="Periplasmic binding protein-like II"/>
    <property type="match status" value="1"/>
</dbReference>
<comment type="similarity">
    <text evidence="2">Belongs to the bacterial solute-binding protein SsuA/TauA family.</text>
</comment>
<dbReference type="EMBL" id="JAPIUX010000011">
    <property type="protein sequence ID" value="MCX2561651.1"/>
    <property type="molecule type" value="Genomic_DNA"/>
</dbReference>
<evidence type="ECO:0000256" key="2">
    <source>
        <dbReference type="ARBA" id="ARBA00010742"/>
    </source>
</evidence>
<comment type="subcellular location">
    <subcellularLocation>
        <location evidence="1">Periplasm</location>
    </subcellularLocation>
</comment>
<dbReference type="PANTHER" id="PTHR30024:SF47">
    <property type="entry name" value="TAURINE-BINDING PERIPLASMIC PROTEIN"/>
    <property type="match status" value="1"/>
</dbReference>
<reference evidence="4 5" key="1">
    <citation type="submission" date="2022-11" db="EMBL/GenBank/DDBJ databases">
        <title>Genome sequencing of Acetobacter type strain.</title>
        <authorList>
            <person name="Heo J."/>
            <person name="Lee D."/>
            <person name="Han B.-H."/>
            <person name="Hong S.-B."/>
            <person name="Kwon S.-W."/>
        </authorList>
    </citation>
    <scope>NUCLEOTIDE SEQUENCE [LARGE SCALE GENOMIC DNA]</scope>
    <source>
        <strain evidence="4 5">KACC 21251</strain>
    </source>
</reference>
<comment type="caution">
    <text evidence="4">The sequence shown here is derived from an EMBL/GenBank/DDBJ whole genome shotgun (WGS) entry which is preliminary data.</text>
</comment>
<dbReference type="Proteomes" id="UP001526446">
    <property type="component" value="Unassembled WGS sequence"/>
</dbReference>
<evidence type="ECO:0000256" key="3">
    <source>
        <dbReference type="ARBA" id="ARBA00022729"/>
    </source>
</evidence>
<dbReference type="RefSeq" id="WP_166122191.1">
    <property type="nucleotide sequence ID" value="NZ_JAPIUX010000011.1"/>
</dbReference>
<dbReference type="Gene3D" id="3.40.190.10">
    <property type="entry name" value="Periplasmic binding protein-like II"/>
    <property type="match status" value="2"/>
</dbReference>
<keyword evidence="3" id="KW-0732">Signal</keyword>
<keyword evidence="5" id="KW-1185">Reference proteome</keyword>
<name>A0ABT3Q8P8_9PROT</name>
<gene>
    <name evidence="4" type="ORF">OQ252_09625</name>
</gene>
<dbReference type="Pfam" id="PF13379">
    <property type="entry name" value="NMT1_2"/>
    <property type="match status" value="1"/>
</dbReference>
<organism evidence="4 5">
    <name type="scientific">Acetobacter farinalis</name>
    <dbReference type="NCBI Taxonomy" id="1260984"/>
    <lineage>
        <taxon>Bacteria</taxon>
        <taxon>Pseudomonadati</taxon>
        <taxon>Pseudomonadota</taxon>
        <taxon>Alphaproteobacteria</taxon>
        <taxon>Acetobacterales</taxon>
        <taxon>Acetobacteraceae</taxon>
        <taxon>Acetobacter</taxon>
    </lineage>
</organism>